<dbReference type="Proteomes" id="UP001597178">
    <property type="component" value="Unassembled WGS sequence"/>
</dbReference>
<keyword evidence="1" id="KW-0472">Membrane</keyword>
<feature type="transmembrane region" description="Helical" evidence="1">
    <location>
        <begin position="16"/>
        <end position="33"/>
    </location>
</feature>
<dbReference type="RefSeq" id="WP_382402740.1">
    <property type="nucleotide sequence ID" value="NZ_JBHTNH010000058.1"/>
</dbReference>
<proteinExistence type="predicted"/>
<protein>
    <submittedName>
        <fullName evidence="2">DUF1850 domain-containing protein</fullName>
    </submittedName>
</protein>
<reference evidence="3" key="1">
    <citation type="journal article" date="2019" name="Int. J. Syst. Evol. Microbiol.">
        <title>The Global Catalogue of Microorganisms (GCM) 10K type strain sequencing project: providing services to taxonomists for standard genome sequencing and annotation.</title>
        <authorList>
            <consortium name="The Broad Institute Genomics Platform"/>
            <consortium name="The Broad Institute Genome Sequencing Center for Infectious Disease"/>
            <person name="Wu L."/>
            <person name="Ma J."/>
        </authorList>
    </citation>
    <scope>NUCLEOTIDE SEQUENCE [LARGE SCALE GENOMIC DNA]</scope>
    <source>
        <strain evidence="3">CCUG 54822</strain>
    </source>
</reference>
<dbReference type="Pfam" id="PF08905">
    <property type="entry name" value="DUF1850"/>
    <property type="match status" value="1"/>
</dbReference>
<dbReference type="InterPro" id="IPR015001">
    <property type="entry name" value="DUF1850"/>
</dbReference>
<dbReference type="EMBL" id="JBHTNH010000058">
    <property type="protein sequence ID" value="MFD1363451.1"/>
    <property type="molecule type" value="Genomic_DNA"/>
</dbReference>
<evidence type="ECO:0000313" key="2">
    <source>
        <dbReference type="EMBL" id="MFD1363451.1"/>
    </source>
</evidence>
<comment type="caution">
    <text evidence="2">The sequence shown here is derived from an EMBL/GenBank/DDBJ whole genome shotgun (WGS) entry which is preliminary data.</text>
</comment>
<accession>A0ABW3ZYF0</accession>
<sequence length="180" mass="20838">METRPHKRHSLPKRRLAWLLLVIMLLIGIYLLLSPVHVMFAKADNGDVLIAKRINADTHFSSRYIHSVEKCPIIEKYVVSADYVMVLMESWNCNFGAGIETQPPPGATDRLEDGYYVIDDIDKAFDDVLFHPVSIAEQQLTIDDETWEISREPFEGRTFRLFIEKETVLMYLWHQLSLTG</sequence>
<evidence type="ECO:0000256" key="1">
    <source>
        <dbReference type="SAM" id="Phobius"/>
    </source>
</evidence>
<name>A0ABW3ZYF0_9BACI</name>
<gene>
    <name evidence="2" type="ORF">ACFQ4A_17750</name>
</gene>
<keyword evidence="1" id="KW-0812">Transmembrane</keyword>
<evidence type="ECO:0000313" key="3">
    <source>
        <dbReference type="Proteomes" id="UP001597178"/>
    </source>
</evidence>
<keyword evidence="1" id="KW-1133">Transmembrane helix</keyword>
<keyword evidence="3" id="KW-1185">Reference proteome</keyword>
<organism evidence="2 3">
    <name type="scientific">Lentibacillus salinarum</name>
    <dbReference type="NCBI Taxonomy" id="446820"/>
    <lineage>
        <taxon>Bacteria</taxon>
        <taxon>Bacillati</taxon>
        <taxon>Bacillota</taxon>
        <taxon>Bacilli</taxon>
        <taxon>Bacillales</taxon>
        <taxon>Bacillaceae</taxon>
        <taxon>Lentibacillus</taxon>
    </lineage>
</organism>